<dbReference type="OrthoDB" id="9802248at2"/>
<accession>A0A3D9IUZ2</accession>
<reference evidence="5 6" key="1">
    <citation type="submission" date="2018-07" db="EMBL/GenBank/DDBJ databases">
        <title>Genomic Encyclopedia of Type Strains, Phase III (KMG-III): the genomes of soil and plant-associated and newly described type strains.</title>
        <authorList>
            <person name="Whitman W."/>
        </authorList>
    </citation>
    <scope>NUCLEOTIDE SEQUENCE [LARGE SCALE GENOMIC DNA]</scope>
    <source>
        <strain evidence="5 6">CECT 8236</strain>
    </source>
</reference>
<comment type="catalytic activity">
    <reaction evidence="1">
        <text>3',5'-cyclic CMP + H2O = CMP + H(+)</text>
        <dbReference type="Rhea" id="RHEA:72675"/>
        <dbReference type="ChEBI" id="CHEBI:15377"/>
        <dbReference type="ChEBI" id="CHEBI:15378"/>
        <dbReference type="ChEBI" id="CHEBI:58003"/>
        <dbReference type="ChEBI" id="CHEBI:60377"/>
    </reaction>
    <physiologicalReaction direction="left-to-right" evidence="1">
        <dbReference type="Rhea" id="RHEA:72676"/>
    </physiologicalReaction>
</comment>
<organism evidence="5 6">
    <name type="scientific">Cohnella lupini</name>
    <dbReference type="NCBI Taxonomy" id="1294267"/>
    <lineage>
        <taxon>Bacteria</taxon>
        <taxon>Bacillati</taxon>
        <taxon>Bacillota</taxon>
        <taxon>Bacilli</taxon>
        <taxon>Bacillales</taxon>
        <taxon>Paenibacillaceae</taxon>
        <taxon>Cohnella</taxon>
    </lineage>
</organism>
<comment type="caution">
    <text evidence="5">The sequence shown here is derived from an EMBL/GenBank/DDBJ whole genome shotgun (WGS) entry which is preliminary data.</text>
</comment>
<dbReference type="EMBL" id="QRDY01000001">
    <property type="protein sequence ID" value="RED65598.1"/>
    <property type="molecule type" value="Genomic_DNA"/>
</dbReference>
<dbReference type="CDD" id="cd07721">
    <property type="entry name" value="yflN-like_MBL-fold"/>
    <property type="match status" value="1"/>
</dbReference>
<evidence type="ECO:0000256" key="3">
    <source>
        <dbReference type="ARBA" id="ARBA00048505"/>
    </source>
</evidence>
<dbReference type="Proteomes" id="UP000256869">
    <property type="component" value="Unassembled WGS sequence"/>
</dbReference>
<evidence type="ECO:0000313" key="6">
    <source>
        <dbReference type="Proteomes" id="UP000256869"/>
    </source>
</evidence>
<dbReference type="RefSeq" id="WP_115990580.1">
    <property type="nucleotide sequence ID" value="NZ_QRDY01000001.1"/>
</dbReference>
<comment type="function">
    <text evidence="2">Counteracts the endogenous Pycsar antiviral defense system. Phosphodiesterase that enables metal-dependent hydrolysis of host cyclic nucleotide Pycsar defense signals such as cCMP and cUMP.</text>
</comment>
<dbReference type="SMART" id="SM00849">
    <property type="entry name" value="Lactamase_B"/>
    <property type="match status" value="1"/>
</dbReference>
<dbReference type="InterPro" id="IPR050855">
    <property type="entry name" value="NDM-1-like"/>
</dbReference>
<dbReference type="SUPFAM" id="SSF56281">
    <property type="entry name" value="Metallo-hydrolase/oxidoreductase"/>
    <property type="match status" value="1"/>
</dbReference>
<dbReference type="InterPro" id="IPR036866">
    <property type="entry name" value="RibonucZ/Hydroxyglut_hydro"/>
</dbReference>
<proteinExistence type="predicted"/>
<dbReference type="Pfam" id="PF00753">
    <property type="entry name" value="Lactamase_B"/>
    <property type="match status" value="1"/>
</dbReference>
<name>A0A3D9IUZ2_9BACL</name>
<evidence type="ECO:0000313" key="5">
    <source>
        <dbReference type="EMBL" id="RED65598.1"/>
    </source>
</evidence>
<feature type="domain" description="Metallo-beta-lactamase" evidence="4">
    <location>
        <begin position="20"/>
        <end position="212"/>
    </location>
</feature>
<keyword evidence="6" id="KW-1185">Reference proteome</keyword>
<sequence>MKKTTWGPVTQLIFLPRLFPLNCYLVEEDGGVTLIDACMPFVAKGIHAAIQATGKPLTRILLTHAHDDHIGAVPYLKEKYPEVKIGISRRDDAVLKGDRSLLPNEAQVPIKGGVPKKAPFEPDFLFDDNDRFGSLVAVATPGHTPGHFAFHETISNTVIAGDAFQAKGGFAVSGTLKWKFPFPALATWHAPTAIASAHRVLKLNPTLLVVGHGPALLQPAAEIKRALVEAEQRQNSRRNTG</sequence>
<comment type="catalytic activity">
    <reaction evidence="3">
        <text>3',5'-cyclic UMP + H2O = UMP + H(+)</text>
        <dbReference type="Rhea" id="RHEA:70575"/>
        <dbReference type="ChEBI" id="CHEBI:15377"/>
        <dbReference type="ChEBI" id="CHEBI:15378"/>
        <dbReference type="ChEBI" id="CHEBI:57865"/>
        <dbReference type="ChEBI" id="CHEBI:184387"/>
    </reaction>
    <physiologicalReaction direction="left-to-right" evidence="3">
        <dbReference type="Rhea" id="RHEA:70576"/>
    </physiologicalReaction>
</comment>
<dbReference type="Gene3D" id="3.60.15.10">
    <property type="entry name" value="Ribonuclease Z/Hydroxyacylglutathione hydrolase-like"/>
    <property type="match status" value="1"/>
</dbReference>
<keyword evidence="5" id="KW-0378">Hydrolase</keyword>
<dbReference type="InterPro" id="IPR001279">
    <property type="entry name" value="Metallo-B-lactamas"/>
</dbReference>
<evidence type="ECO:0000256" key="2">
    <source>
        <dbReference type="ARBA" id="ARBA00034301"/>
    </source>
</evidence>
<dbReference type="AlphaFoldDB" id="A0A3D9IUZ2"/>
<dbReference type="PANTHER" id="PTHR42951:SF9">
    <property type="entry name" value="METAL-DEPENDENT HYDROLASE"/>
    <property type="match status" value="1"/>
</dbReference>
<dbReference type="PANTHER" id="PTHR42951">
    <property type="entry name" value="METALLO-BETA-LACTAMASE DOMAIN-CONTAINING"/>
    <property type="match status" value="1"/>
</dbReference>
<evidence type="ECO:0000256" key="1">
    <source>
        <dbReference type="ARBA" id="ARBA00034221"/>
    </source>
</evidence>
<evidence type="ECO:0000259" key="4">
    <source>
        <dbReference type="SMART" id="SM00849"/>
    </source>
</evidence>
<dbReference type="GO" id="GO:0016787">
    <property type="term" value="F:hydrolase activity"/>
    <property type="evidence" value="ECO:0007669"/>
    <property type="project" value="UniProtKB-KW"/>
</dbReference>
<protein>
    <submittedName>
        <fullName evidence="5">Glyoxylase-like metal-dependent hydrolase (Beta-lactamase superfamily II)</fullName>
    </submittedName>
</protein>
<gene>
    <name evidence="5" type="ORF">DFP95_10186</name>
</gene>